<dbReference type="AlphaFoldDB" id="A0A9P6KH96"/>
<dbReference type="SUPFAM" id="SSF57716">
    <property type="entry name" value="Glucocorticoid receptor-like (DNA-binding domain)"/>
    <property type="match status" value="1"/>
</dbReference>
<protein>
    <submittedName>
        <fullName evidence="4">ATPase-activating ribosome biosynthesis protein</fullName>
    </submittedName>
</protein>
<accession>A0A9P6KH96</accession>
<dbReference type="EMBL" id="JAABOA010000358">
    <property type="protein sequence ID" value="KAF9584667.1"/>
    <property type="molecule type" value="Genomic_DNA"/>
</dbReference>
<proteinExistence type="inferred from homology"/>
<sequence length="160" mass="19032">MRLEKCYFCSSTCYPGHGTMFVRNDSKTFRFCRSKCHKNFKMKRNPRKVRWTKAFRKAAGKEMTIDSTFQFEKRRNIPVRYDRDLMATTIKAMKRSLEIKAKRERVFYKNRMSGNKLRQKTENQVLVQKHIHLVDTPAIKNLAQTQKVAQKAKLMDVDMS</sequence>
<evidence type="ECO:0000259" key="3">
    <source>
        <dbReference type="SMART" id="SM00746"/>
    </source>
</evidence>
<dbReference type="SMART" id="SM00746">
    <property type="entry name" value="TRASH"/>
    <property type="match status" value="1"/>
</dbReference>
<organism evidence="4 5">
    <name type="scientific">Lunasporangiospora selenospora</name>
    <dbReference type="NCBI Taxonomy" id="979761"/>
    <lineage>
        <taxon>Eukaryota</taxon>
        <taxon>Fungi</taxon>
        <taxon>Fungi incertae sedis</taxon>
        <taxon>Mucoromycota</taxon>
        <taxon>Mortierellomycotina</taxon>
        <taxon>Mortierellomycetes</taxon>
        <taxon>Mortierellales</taxon>
        <taxon>Mortierellaceae</taxon>
        <taxon>Lunasporangiospora</taxon>
    </lineage>
</organism>
<dbReference type="InterPro" id="IPR000988">
    <property type="entry name" value="Ribosomal_eL24-rel_N"/>
</dbReference>
<dbReference type="InterPro" id="IPR056366">
    <property type="entry name" value="Ribosomal_eL24"/>
</dbReference>
<dbReference type="InterPro" id="IPR011017">
    <property type="entry name" value="TRASH_dom"/>
</dbReference>
<dbReference type="PANTHER" id="PTHR10792:SF8">
    <property type="entry name" value="RIBOSOME BIOGENESIS PROTEIN RLP24-RELATED"/>
    <property type="match status" value="1"/>
</dbReference>
<evidence type="ECO:0000313" key="5">
    <source>
        <dbReference type="Proteomes" id="UP000780801"/>
    </source>
</evidence>
<dbReference type="GO" id="GO:0042273">
    <property type="term" value="P:ribosomal large subunit biogenesis"/>
    <property type="evidence" value="ECO:0007669"/>
    <property type="project" value="TreeGrafter"/>
</dbReference>
<comment type="caution">
    <text evidence="4">The sequence shown here is derived from an EMBL/GenBank/DDBJ whole genome shotgun (WGS) entry which is preliminary data.</text>
</comment>
<reference evidence="4" key="1">
    <citation type="journal article" date="2020" name="Fungal Divers.">
        <title>Resolving the Mortierellaceae phylogeny through synthesis of multi-gene phylogenetics and phylogenomics.</title>
        <authorList>
            <person name="Vandepol N."/>
            <person name="Liber J."/>
            <person name="Desiro A."/>
            <person name="Na H."/>
            <person name="Kennedy M."/>
            <person name="Barry K."/>
            <person name="Grigoriev I.V."/>
            <person name="Miller A.N."/>
            <person name="O'Donnell K."/>
            <person name="Stajich J.E."/>
            <person name="Bonito G."/>
        </authorList>
    </citation>
    <scope>NUCLEOTIDE SEQUENCE</scope>
    <source>
        <strain evidence="4">KOD1015</strain>
    </source>
</reference>
<evidence type="ECO:0000256" key="1">
    <source>
        <dbReference type="ARBA" id="ARBA00005647"/>
    </source>
</evidence>
<dbReference type="Proteomes" id="UP000780801">
    <property type="component" value="Unassembled WGS sequence"/>
</dbReference>
<dbReference type="CDD" id="cd00472">
    <property type="entry name" value="Ribosomal_L24e_L24"/>
    <property type="match status" value="1"/>
</dbReference>
<dbReference type="Pfam" id="PF01246">
    <property type="entry name" value="Ribosomal_L24e"/>
    <property type="match status" value="1"/>
</dbReference>
<feature type="domain" description="TRASH" evidence="3">
    <location>
        <begin position="6"/>
        <end position="44"/>
    </location>
</feature>
<dbReference type="Gene3D" id="2.30.170.20">
    <property type="entry name" value="Ribosomal protein L24e"/>
    <property type="match status" value="1"/>
</dbReference>
<evidence type="ECO:0000313" key="4">
    <source>
        <dbReference type="EMBL" id="KAF9584667.1"/>
    </source>
</evidence>
<gene>
    <name evidence="4" type="primary">RLP24</name>
    <name evidence="4" type="ORF">BGW38_005646</name>
</gene>
<keyword evidence="2" id="KW-0690">Ribosome biogenesis</keyword>
<dbReference type="OrthoDB" id="10262490at2759"/>
<evidence type="ECO:0000256" key="2">
    <source>
        <dbReference type="ARBA" id="ARBA00022517"/>
    </source>
</evidence>
<keyword evidence="5" id="KW-1185">Reference proteome</keyword>
<dbReference type="GO" id="GO:0005730">
    <property type="term" value="C:nucleolus"/>
    <property type="evidence" value="ECO:0007669"/>
    <property type="project" value="TreeGrafter"/>
</dbReference>
<dbReference type="PANTHER" id="PTHR10792">
    <property type="entry name" value="60S RIBOSOMAL PROTEIN L24"/>
    <property type="match status" value="1"/>
</dbReference>
<dbReference type="FunFam" id="2.30.170.20:FF:000001">
    <property type="entry name" value="probable ribosome biogenesis protein RLP24"/>
    <property type="match status" value="1"/>
</dbReference>
<dbReference type="InterPro" id="IPR038630">
    <property type="entry name" value="L24e/L24_sf"/>
</dbReference>
<name>A0A9P6KH96_9FUNG</name>
<dbReference type="GO" id="GO:0003735">
    <property type="term" value="F:structural constituent of ribosome"/>
    <property type="evidence" value="ECO:0007669"/>
    <property type="project" value="InterPro"/>
</dbReference>
<comment type="similarity">
    <text evidence="1">Belongs to the eukaryotic ribosomal protein eL24 family.</text>
</comment>